<accession>A0AAQ3PI66</accession>
<name>A0AAQ3PI66_PASNO</name>
<protein>
    <submittedName>
        <fullName evidence="2">Uncharacterized protein</fullName>
    </submittedName>
</protein>
<keyword evidence="3" id="KW-1185">Reference proteome</keyword>
<reference evidence="2 3" key="1">
    <citation type="submission" date="2024-02" db="EMBL/GenBank/DDBJ databases">
        <title>High-quality chromosome-scale genome assembly of Pensacola bahiagrass (Paspalum notatum Flugge var. saurae).</title>
        <authorList>
            <person name="Vega J.M."/>
            <person name="Podio M."/>
            <person name="Orjuela J."/>
            <person name="Siena L.A."/>
            <person name="Pessino S.C."/>
            <person name="Combes M.C."/>
            <person name="Mariac C."/>
            <person name="Albertini E."/>
            <person name="Pupilli F."/>
            <person name="Ortiz J.P.A."/>
            <person name="Leblanc O."/>
        </authorList>
    </citation>
    <scope>NUCLEOTIDE SEQUENCE [LARGE SCALE GENOMIC DNA]</scope>
    <source>
        <strain evidence="2">R1</strain>
        <tissue evidence="2">Leaf</tissue>
    </source>
</reference>
<dbReference type="EMBL" id="CP144745">
    <property type="protein sequence ID" value="WVZ49119.1"/>
    <property type="molecule type" value="Genomic_DNA"/>
</dbReference>
<feature type="compositionally biased region" description="Pro residues" evidence="1">
    <location>
        <begin position="66"/>
        <end position="82"/>
    </location>
</feature>
<dbReference type="Proteomes" id="UP001341281">
    <property type="component" value="Chromosome 01"/>
</dbReference>
<proteinExistence type="predicted"/>
<sequence length="113" mass="12286">MLSRPWPRCHSSRPTLQAGPLHLQLHRRCRTLLAAFTRSAVRRVAAAPASAHGIAVRRATASTLWPPRPSPHPCPPPPPAPAFPSGGSGDQISLDHMEEEDEVRRPGLARWSG</sequence>
<gene>
    <name evidence="2" type="ORF">U9M48_000500</name>
</gene>
<dbReference type="AlphaFoldDB" id="A0AAQ3PI66"/>
<organism evidence="2 3">
    <name type="scientific">Paspalum notatum var. saurae</name>
    <dbReference type="NCBI Taxonomy" id="547442"/>
    <lineage>
        <taxon>Eukaryota</taxon>
        <taxon>Viridiplantae</taxon>
        <taxon>Streptophyta</taxon>
        <taxon>Embryophyta</taxon>
        <taxon>Tracheophyta</taxon>
        <taxon>Spermatophyta</taxon>
        <taxon>Magnoliopsida</taxon>
        <taxon>Liliopsida</taxon>
        <taxon>Poales</taxon>
        <taxon>Poaceae</taxon>
        <taxon>PACMAD clade</taxon>
        <taxon>Panicoideae</taxon>
        <taxon>Andropogonodae</taxon>
        <taxon>Paspaleae</taxon>
        <taxon>Paspalinae</taxon>
        <taxon>Paspalum</taxon>
    </lineage>
</organism>
<feature type="region of interest" description="Disordered" evidence="1">
    <location>
        <begin position="60"/>
        <end position="113"/>
    </location>
</feature>
<evidence type="ECO:0000313" key="2">
    <source>
        <dbReference type="EMBL" id="WVZ49119.1"/>
    </source>
</evidence>
<evidence type="ECO:0000256" key="1">
    <source>
        <dbReference type="SAM" id="MobiDB-lite"/>
    </source>
</evidence>
<evidence type="ECO:0000313" key="3">
    <source>
        <dbReference type="Proteomes" id="UP001341281"/>
    </source>
</evidence>